<proteinExistence type="predicted"/>
<sequence length="155" mass="17131">MAEEDLVTMALPMGLVVRRVDRMVPVGMEDLGEDQAVMEGLPEEDTEEGLVGMGPRAAAMREVGFVVTSSVKTLEDTTIVKRNGRDIRRFLAFIWSRGCRSYGEIILQVLTVGMQVTPVFFLSLSSMSLVPGACLRKYRRSVSRTQSSRVLSGRS</sequence>
<dbReference type="Proteomes" id="UP000076871">
    <property type="component" value="Unassembled WGS sequence"/>
</dbReference>
<reference evidence="1 2" key="1">
    <citation type="journal article" date="2016" name="Mol. Biol. Evol.">
        <title>Comparative Genomics of Early-Diverging Mushroom-Forming Fungi Provides Insights into the Origins of Lignocellulose Decay Capabilities.</title>
        <authorList>
            <person name="Nagy L.G."/>
            <person name="Riley R."/>
            <person name="Tritt A."/>
            <person name="Adam C."/>
            <person name="Daum C."/>
            <person name="Floudas D."/>
            <person name="Sun H."/>
            <person name="Yadav J.S."/>
            <person name="Pangilinan J."/>
            <person name="Larsson K.H."/>
            <person name="Matsuura K."/>
            <person name="Barry K."/>
            <person name="Labutti K."/>
            <person name="Kuo R."/>
            <person name="Ohm R.A."/>
            <person name="Bhattacharya S.S."/>
            <person name="Shirouzu T."/>
            <person name="Yoshinaga Y."/>
            <person name="Martin F.M."/>
            <person name="Grigoriev I.V."/>
            <person name="Hibbett D.S."/>
        </authorList>
    </citation>
    <scope>NUCLEOTIDE SEQUENCE [LARGE SCALE GENOMIC DNA]</scope>
    <source>
        <strain evidence="1 2">93-53</strain>
    </source>
</reference>
<dbReference type="EMBL" id="KV427648">
    <property type="protein sequence ID" value="KZT02898.1"/>
    <property type="molecule type" value="Genomic_DNA"/>
</dbReference>
<dbReference type="AlphaFoldDB" id="A0A165CJ11"/>
<dbReference type="RefSeq" id="XP_040760638.1">
    <property type="nucleotide sequence ID" value="XM_040902271.1"/>
</dbReference>
<organism evidence="1 2">
    <name type="scientific">Laetiporus sulphureus 93-53</name>
    <dbReference type="NCBI Taxonomy" id="1314785"/>
    <lineage>
        <taxon>Eukaryota</taxon>
        <taxon>Fungi</taxon>
        <taxon>Dikarya</taxon>
        <taxon>Basidiomycota</taxon>
        <taxon>Agaricomycotina</taxon>
        <taxon>Agaricomycetes</taxon>
        <taxon>Polyporales</taxon>
        <taxon>Laetiporus</taxon>
    </lineage>
</organism>
<dbReference type="InParanoid" id="A0A165CJ11"/>
<protein>
    <submittedName>
        <fullName evidence="1">Uncharacterized protein</fullName>
    </submittedName>
</protein>
<accession>A0A165CJ11</accession>
<dbReference type="GeneID" id="63819302"/>
<gene>
    <name evidence="1" type="ORF">LAESUDRAFT_386374</name>
</gene>
<name>A0A165CJ11_9APHY</name>
<evidence type="ECO:0000313" key="2">
    <source>
        <dbReference type="Proteomes" id="UP000076871"/>
    </source>
</evidence>
<evidence type="ECO:0000313" key="1">
    <source>
        <dbReference type="EMBL" id="KZT02898.1"/>
    </source>
</evidence>
<keyword evidence="2" id="KW-1185">Reference proteome</keyword>